<protein>
    <submittedName>
        <fullName evidence="2">Uncharacterized protein</fullName>
    </submittedName>
</protein>
<dbReference type="EMBL" id="ML979140">
    <property type="protein sequence ID" value="KAF1912400.1"/>
    <property type="molecule type" value="Genomic_DNA"/>
</dbReference>
<gene>
    <name evidence="2" type="ORF">BDU57DRAFT_522639</name>
</gene>
<keyword evidence="3" id="KW-1185">Reference proteome</keyword>
<sequence>MTTVPQHRTRSEASLAAKDPPHYSAPHHPRRQSPPAARLSRPRNPTQPRPTCVTVRSTYTQNPTPRYTSAAKPPRQQPRCTPPSVTPSAESIPRERAHAHKVGTTGAGRSCIYNA</sequence>
<dbReference type="AlphaFoldDB" id="A0A6A5QC19"/>
<feature type="region of interest" description="Disordered" evidence="1">
    <location>
        <begin position="1"/>
        <end position="115"/>
    </location>
</feature>
<name>A0A6A5QC19_AMPQU</name>
<feature type="compositionally biased region" description="Polar residues" evidence="1">
    <location>
        <begin position="54"/>
        <end position="67"/>
    </location>
</feature>
<reference evidence="2" key="1">
    <citation type="journal article" date="2020" name="Stud. Mycol.">
        <title>101 Dothideomycetes genomes: a test case for predicting lifestyles and emergence of pathogens.</title>
        <authorList>
            <person name="Haridas S."/>
            <person name="Albert R."/>
            <person name="Binder M."/>
            <person name="Bloem J."/>
            <person name="Labutti K."/>
            <person name="Salamov A."/>
            <person name="Andreopoulos B."/>
            <person name="Baker S."/>
            <person name="Barry K."/>
            <person name="Bills G."/>
            <person name="Bluhm B."/>
            <person name="Cannon C."/>
            <person name="Castanera R."/>
            <person name="Culley D."/>
            <person name="Daum C."/>
            <person name="Ezra D."/>
            <person name="Gonzalez J."/>
            <person name="Henrissat B."/>
            <person name="Kuo A."/>
            <person name="Liang C."/>
            <person name="Lipzen A."/>
            <person name="Lutzoni F."/>
            <person name="Magnuson J."/>
            <person name="Mondo S."/>
            <person name="Nolan M."/>
            <person name="Ohm R."/>
            <person name="Pangilinan J."/>
            <person name="Park H.-J."/>
            <person name="Ramirez L."/>
            <person name="Alfaro M."/>
            <person name="Sun H."/>
            <person name="Tritt A."/>
            <person name="Yoshinaga Y."/>
            <person name="Zwiers L.-H."/>
            <person name="Turgeon B."/>
            <person name="Goodwin S."/>
            <person name="Spatafora J."/>
            <person name="Crous P."/>
            <person name="Grigoriev I."/>
        </authorList>
    </citation>
    <scope>NUCLEOTIDE SEQUENCE</scope>
    <source>
        <strain evidence="2">HMLAC05119</strain>
    </source>
</reference>
<accession>A0A6A5QC19</accession>
<evidence type="ECO:0000256" key="1">
    <source>
        <dbReference type="SAM" id="MobiDB-lite"/>
    </source>
</evidence>
<organism evidence="2 3">
    <name type="scientific">Ampelomyces quisqualis</name>
    <name type="common">Powdery mildew agent</name>
    <dbReference type="NCBI Taxonomy" id="50730"/>
    <lineage>
        <taxon>Eukaryota</taxon>
        <taxon>Fungi</taxon>
        <taxon>Dikarya</taxon>
        <taxon>Ascomycota</taxon>
        <taxon>Pezizomycotina</taxon>
        <taxon>Dothideomycetes</taxon>
        <taxon>Pleosporomycetidae</taxon>
        <taxon>Pleosporales</taxon>
        <taxon>Pleosporineae</taxon>
        <taxon>Phaeosphaeriaceae</taxon>
        <taxon>Ampelomyces</taxon>
    </lineage>
</organism>
<evidence type="ECO:0000313" key="3">
    <source>
        <dbReference type="Proteomes" id="UP000800096"/>
    </source>
</evidence>
<proteinExistence type="predicted"/>
<dbReference type="Proteomes" id="UP000800096">
    <property type="component" value="Unassembled WGS sequence"/>
</dbReference>
<evidence type="ECO:0000313" key="2">
    <source>
        <dbReference type="EMBL" id="KAF1912400.1"/>
    </source>
</evidence>